<proteinExistence type="predicted"/>
<feature type="compositionally biased region" description="Basic and acidic residues" evidence="1">
    <location>
        <begin position="28"/>
        <end position="42"/>
    </location>
</feature>
<accession>A0ABQ9XC11</accession>
<reference evidence="2 4" key="1">
    <citation type="journal article" date="2022" name="bioRxiv">
        <title>Genomics of Preaxostyla Flagellates Illuminates Evolutionary Transitions and the Path Towards Mitochondrial Loss.</title>
        <authorList>
            <person name="Novak L.V.F."/>
            <person name="Treitli S.C."/>
            <person name="Pyrih J."/>
            <person name="Halakuc P."/>
            <person name="Pipaliya S.V."/>
            <person name="Vacek V."/>
            <person name="Brzon O."/>
            <person name="Soukal P."/>
            <person name="Eme L."/>
            <person name="Dacks J.B."/>
            <person name="Karnkowska A."/>
            <person name="Elias M."/>
            <person name="Hampl V."/>
        </authorList>
    </citation>
    <scope>NUCLEOTIDE SEQUENCE [LARGE SCALE GENOMIC DNA]</scope>
    <source>
        <strain evidence="2">NAU3</strain>
        <tissue evidence="2">Gut</tissue>
    </source>
</reference>
<feature type="region of interest" description="Disordered" evidence="1">
    <location>
        <begin position="1"/>
        <end position="46"/>
    </location>
</feature>
<evidence type="ECO:0000256" key="1">
    <source>
        <dbReference type="SAM" id="MobiDB-lite"/>
    </source>
</evidence>
<name>A0ABQ9XC11_9EUKA</name>
<evidence type="ECO:0000313" key="3">
    <source>
        <dbReference type="EMBL" id="KAK2948800.1"/>
    </source>
</evidence>
<evidence type="ECO:0000313" key="4">
    <source>
        <dbReference type="Proteomes" id="UP001281761"/>
    </source>
</evidence>
<dbReference type="Proteomes" id="UP001281761">
    <property type="component" value="Unassembled WGS sequence"/>
</dbReference>
<keyword evidence="4" id="KW-1185">Reference proteome</keyword>
<comment type="caution">
    <text evidence="2">The sequence shown here is derived from an EMBL/GenBank/DDBJ whole genome shotgun (WGS) entry which is preliminary data.</text>
</comment>
<sequence>MNFPEPSIALNQKSPEDPYTGLLPSQQPEHESQHEHPEHSELSLKSIPQWIGETAVDHARQLGHVVSVVSDWVSVPVRWTANKVRAMFSAPEGAGIHRSE</sequence>
<protein>
    <submittedName>
        <fullName evidence="2">Uncharacterized protein</fullName>
    </submittedName>
</protein>
<dbReference type="EMBL" id="JARBJD010000168">
    <property type="protein sequence ID" value="KAK2948798.1"/>
    <property type="molecule type" value="Genomic_DNA"/>
</dbReference>
<dbReference type="EMBL" id="JARBJD010000168">
    <property type="protein sequence ID" value="KAK2948800.1"/>
    <property type="molecule type" value="Genomic_DNA"/>
</dbReference>
<gene>
    <name evidence="2" type="ORF">BLNAU_16248</name>
    <name evidence="3" type="ORF">BLNAU_16250</name>
</gene>
<evidence type="ECO:0000313" key="2">
    <source>
        <dbReference type="EMBL" id="KAK2948798.1"/>
    </source>
</evidence>
<organism evidence="2 4">
    <name type="scientific">Blattamonas nauphoetae</name>
    <dbReference type="NCBI Taxonomy" id="2049346"/>
    <lineage>
        <taxon>Eukaryota</taxon>
        <taxon>Metamonada</taxon>
        <taxon>Preaxostyla</taxon>
        <taxon>Oxymonadida</taxon>
        <taxon>Blattamonas</taxon>
    </lineage>
</organism>